<dbReference type="EMBL" id="BKCJ010008372">
    <property type="protein sequence ID" value="GEU81877.1"/>
    <property type="molecule type" value="Genomic_DNA"/>
</dbReference>
<protein>
    <submittedName>
        <fullName evidence="1">Uncharacterized protein</fullName>
    </submittedName>
</protein>
<organism evidence="1">
    <name type="scientific">Tanacetum cinerariifolium</name>
    <name type="common">Dalmatian daisy</name>
    <name type="synonym">Chrysanthemum cinerariifolium</name>
    <dbReference type="NCBI Taxonomy" id="118510"/>
    <lineage>
        <taxon>Eukaryota</taxon>
        <taxon>Viridiplantae</taxon>
        <taxon>Streptophyta</taxon>
        <taxon>Embryophyta</taxon>
        <taxon>Tracheophyta</taxon>
        <taxon>Spermatophyta</taxon>
        <taxon>Magnoliopsida</taxon>
        <taxon>eudicotyledons</taxon>
        <taxon>Gunneridae</taxon>
        <taxon>Pentapetalae</taxon>
        <taxon>asterids</taxon>
        <taxon>campanulids</taxon>
        <taxon>Asterales</taxon>
        <taxon>Asteraceae</taxon>
        <taxon>Asteroideae</taxon>
        <taxon>Anthemideae</taxon>
        <taxon>Anthemidinae</taxon>
        <taxon>Tanacetum</taxon>
    </lineage>
</organism>
<name>A0A6L2N8V8_TANCI</name>
<sequence>MFHEMVPQQFVLDREVKMAEMKNETRVRVELLQSRTQNEDLMTLAINIGEMDPTDMAIIEDAKEEIRPKYFPQS</sequence>
<proteinExistence type="predicted"/>
<reference evidence="1" key="1">
    <citation type="journal article" date="2019" name="Sci. Rep.">
        <title>Draft genome of Tanacetum cinerariifolium, the natural source of mosquito coil.</title>
        <authorList>
            <person name="Yamashiro T."/>
            <person name="Shiraishi A."/>
            <person name="Satake H."/>
            <person name="Nakayama K."/>
        </authorList>
    </citation>
    <scope>NUCLEOTIDE SEQUENCE</scope>
</reference>
<dbReference type="AlphaFoldDB" id="A0A6L2N8V8"/>
<comment type="caution">
    <text evidence="1">The sequence shown here is derived from an EMBL/GenBank/DDBJ whole genome shotgun (WGS) entry which is preliminary data.</text>
</comment>
<accession>A0A6L2N8V8</accession>
<evidence type="ECO:0000313" key="1">
    <source>
        <dbReference type="EMBL" id="GEU81877.1"/>
    </source>
</evidence>
<gene>
    <name evidence="1" type="ORF">Tci_053855</name>
</gene>